<dbReference type="Pfam" id="PF21342">
    <property type="entry name" value="SoxA-TsdA_cyt-c"/>
    <property type="match status" value="1"/>
</dbReference>
<sequence length="90" mass="9432">GMTAGPGDVKRGEYLFNQPGFGGGKNGKSCAACHPGGRGLEQVAARYAGRDAELRSMVNRCIRMALKGEGIRDDSQAMADILAYLRSLGG</sequence>
<feature type="domain" description="Cytochrome c" evidence="5">
    <location>
        <begin position="7"/>
        <end position="89"/>
    </location>
</feature>
<keyword evidence="3 4" id="KW-0408">Iron</keyword>
<reference evidence="6 7" key="1">
    <citation type="submission" date="2020-02" db="EMBL/GenBank/DDBJ databases">
        <title>Comparative genomics of sulfur disproportionating microorganisms.</title>
        <authorList>
            <person name="Ward L.M."/>
            <person name="Bertran E."/>
            <person name="Johnston D.T."/>
        </authorList>
    </citation>
    <scope>NUCLEOTIDE SEQUENCE [LARGE SCALE GENOMIC DNA]</scope>
    <source>
        <strain evidence="6 7">DSM 100025</strain>
    </source>
</reference>
<dbReference type="RefSeq" id="WP_163298285.1">
    <property type="nucleotide sequence ID" value="NZ_JAAGRR010000037.1"/>
</dbReference>
<dbReference type="SUPFAM" id="SSF46626">
    <property type="entry name" value="Cytochrome c"/>
    <property type="match status" value="1"/>
</dbReference>
<keyword evidence="1 4" id="KW-0349">Heme</keyword>
<keyword evidence="7" id="KW-1185">Reference proteome</keyword>
<evidence type="ECO:0000313" key="7">
    <source>
        <dbReference type="Proteomes" id="UP000469346"/>
    </source>
</evidence>
<dbReference type="PROSITE" id="PS51007">
    <property type="entry name" value="CYTC"/>
    <property type="match status" value="1"/>
</dbReference>
<protein>
    <recommendedName>
        <fullName evidence="5">Cytochrome c domain-containing protein</fullName>
    </recommendedName>
</protein>
<evidence type="ECO:0000259" key="5">
    <source>
        <dbReference type="PROSITE" id="PS51007"/>
    </source>
</evidence>
<accession>A0A6N9TM66</accession>
<evidence type="ECO:0000256" key="2">
    <source>
        <dbReference type="ARBA" id="ARBA00022723"/>
    </source>
</evidence>
<evidence type="ECO:0000256" key="1">
    <source>
        <dbReference type="ARBA" id="ARBA00022617"/>
    </source>
</evidence>
<keyword evidence="2 4" id="KW-0479">Metal-binding</keyword>
<dbReference type="InterPro" id="IPR036909">
    <property type="entry name" value="Cyt_c-like_dom_sf"/>
</dbReference>
<name>A0A6N9TM66_DISTH</name>
<dbReference type="AlphaFoldDB" id="A0A6N9TM66"/>
<proteinExistence type="predicted"/>
<dbReference type="Gene3D" id="1.10.760.10">
    <property type="entry name" value="Cytochrome c-like domain"/>
    <property type="match status" value="1"/>
</dbReference>
<dbReference type="EMBL" id="JAAGRR010000037">
    <property type="protein sequence ID" value="NDY42138.1"/>
    <property type="molecule type" value="Genomic_DNA"/>
</dbReference>
<evidence type="ECO:0000313" key="6">
    <source>
        <dbReference type="EMBL" id="NDY42138.1"/>
    </source>
</evidence>
<gene>
    <name evidence="6" type="ORF">G3N55_04670</name>
</gene>
<comment type="caution">
    <text evidence="6">The sequence shown here is derived from an EMBL/GenBank/DDBJ whole genome shotgun (WGS) entry which is preliminary data.</text>
</comment>
<dbReference type="GO" id="GO:0020037">
    <property type="term" value="F:heme binding"/>
    <property type="evidence" value="ECO:0007669"/>
    <property type="project" value="InterPro"/>
</dbReference>
<dbReference type="GO" id="GO:0009055">
    <property type="term" value="F:electron transfer activity"/>
    <property type="evidence" value="ECO:0007669"/>
    <property type="project" value="InterPro"/>
</dbReference>
<feature type="non-terminal residue" evidence="6">
    <location>
        <position position="1"/>
    </location>
</feature>
<evidence type="ECO:0000256" key="3">
    <source>
        <dbReference type="ARBA" id="ARBA00023004"/>
    </source>
</evidence>
<dbReference type="InterPro" id="IPR009056">
    <property type="entry name" value="Cyt_c-like_dom"/>
</dbReference>
<dbReference type="GO" id="GO:0046872">
    <property type="term" value="F:metal ion binding"/>
    <property type="evidence" value="ECO:0007669"/>
    <property type="project" value="UniProtKB-KW"/>
</dbReference>
<dbReference type="Proteomes" id="UP000469346">
    <property type="component" value="Unassembled WGS sequence"/>
</dbReference>
<evidence type="ECO:0000256" key="4">
    <source>
        <dbReference type="PROSITE-ProRule" id="PRU00433"/>
    </source>
</evidence>
<organism evidence="6 7">
    <name type="scientific">Dissulfurirhabdus thermomarina</name>
    <dbReference type="NCBI Taxonomy" id="1765737"/>
    <lineage>
        <taxon>Bacteria</taxon>
        <taxon>Deltaproteobacteria</taxon>
        <taxon>Dissulfurirhabdaceae</taxon>
        <taxon>Dissulfurirhabdus</taxon>
    </lineage>
</organism>